<keyword evidence="8" id="KW-1185">Reference proteome</keyword>
<dbReference type="PANTHER" id="PTHR43284:SF1">
    <property type="entry name" value="ASPARAGINE SYNTHETASE"/>
    <property type="match status" value="1"/>
</dbReference>
<dbReference type="InterPro" id="IPR001962">
    <property type="entry name" value="Asn_synthase"/>
</dbReference>
<dbReference type="EC" id="6.3.5.4" evidence="2"/>
<organism evidence="7 8">
    <name type="scientific">Streptomyces ehimensis</name>
    <dbReference type="NCBI Taxonomy" id="68195"/>
    <lineage>
        <taxon>Bacteria</taxon>
        <taxon>Bacillati</taxon>
        <taxon>Actinomycetota</taxon>
        <taxon>Actinomycetes</taxon>
        <taxon>Kitasatosporales</taxon>
        <taxon>Streptomycetaceae</taxon>
        <taxon>Streptomyces</taxon>
    </lineage>
</organism>
<reference evidence="8" key="1">
    <citation type="journal article" date="2019" name="Int. J. Syst. Evol. Microbiol.">
        <title>The Global Catalogue of Microorganisms (GCM) 10K type strain sequencing project: providing services to taxonomists for standard genome sequencing and annotation.</title>
        <authorList>
            <consortium name="The Broad Institute Genomics Platform"/>
            <consortium name="The Broad Institute Genome Sequencing Center for Infectious Disease"/>
            <person name="Wu L."/>
            <person name="Ma J."/>
        </authorList>
    </citation>
    <scope>NUCLEOTIDE SEQUENCE [LARGE SCALE GENOMIC DNA]</scope>
    <source>
        <strain evidence="8">CECT 8064</strain>
    </source>
</reference>
<evidence type="ECO:0000256" key="3">
    <source>
        <dbReference type="ARBA" id="ARBA00022888"/>
    </source>
</evidence>
<dbReference type="Gene3D" id="3.40.50.620">
    <property type="entry name" value="HUPs"/>
    <property type="match status" value="1"/>
</dbReference>
<comment type="catalytic activity">
    <reaction evidence="4">
        <text>L-aspartate + L-glutamine + ATP + H2O = L-asparagine + L-glutamate + AMP + diphosphate + H(+)</text>
        <dbReference type="Rhea" id="RHEA:12228"/>
        <dbReference type="ChEBI" id="CHEBI:15377"/>
        <dbReference type="ChEBI" id="CHEBI:15378"/>
        <dbReference type="ChEBI" id="CHEBI:29985"/>
        <dbReference type="ChEBI" id="CHEBI:29991"/>
        <dbReference type="ChEBI" id="CHEBI:30616"/>
        <dbReference type="ChEBI" id="CHEBI:33019"/>
        <dbReference type="ChEBI" id="CHEBI:58048"/>
        <dbReference type="ChEBI" id="CHEBI:58359"/>
        <dbReference type="ChEBI" id="CHEBI:456215"/>
        <dbReference type="EC" id="6.3.5.4"/>
    </reaction>
</comment>
<evidence type="ECO:0000313" key="8">
    <source>
        <dbReference type="Proteomes" id="UP001595990"/>
    </source>
</evidence>
<feature type="domain" description="Asparagine synthetase" evidence="6">
    <location>
        <begin position="85"/>
        <end position="469"/>
    </location>
</feature>
<feature type="region of interest" description="Disordered" evidence="5">
    <location>
        <begin position="473"/>
        <end position="495"/>
    </location>
</feature>
<dbReference type="InterPro" id="IPR051786">
    <property type="entry name" value="ASN_synthetase/amidase"/>
</dbReference>
<dbReference type="SUPFAM" id="SSF52402">
    <property type="entry name" value="Adenine nucleotide alpha hydrolases-like"/>
    <property type="match status" value="1"/>
</dbReference>
<sequence>MTVCADRAHTLAWLTGAEVDAGQLAARLCSPPVPYPLAGGAMWRGVRTVPPGQVLRLERDGSVRSTTWWHPPESRLPLTEGATGLRDALREAVALRVRPGQVLGADLSGGMDSTSLCFLAAEAGAPLVTVTLQWTAAGNQDAHYARYAADHLPRTESLVFPSADLPACFTGLREHHDPEDEPTAALRDRALQARLEELMRSRGAVHRLTGSGGDHVVMPPGTYIHALLRHDPVTALRHTAGWRALDRWPLRTTARTLLDNRPYARWLAAITAQLREPAARRSVPQGWGEAPRLPAWASDRAADILTGMLRTAALRGQPPLAADRARHGWIQHIQEACAIAGLSEYGSAATGPVTHSPFCDDAVISACLAVQPDQAHNPWSYKPLLATAMTGLVPEHLLRRVTKDHSAEEWYRGLEEHRRDLADWAEDSRLVATGLADEDALRRALHSPTLVTGGTSQLERTLAAEAWLRDHAAHPEPPCLRPPHSEEHPIEPAAH</sequence>
<gene>
    <name evidence="7" type="ORF">ACFPEN_32350</name>
</gene>
<keyword evidence="3" id="KW-0028">Amino-acid biosynthesis</keyword>
<keyword evidence="3" id="KW-0061">Asparagine biosynthesis</keyword>
<evidence type="ECO:0000256" key="1">
    <source>
        <dbReference type="ARBA" id="ARBA00005187"/>
    </source>
</evidence>
<accession>A0ABV9BTZ3</accession>
<evidence type="ECO:0000256" key="4">
    <source>
        <dbReference type="ARBA" id="ARBA00048741"/>
    </source>
</evidence>
<evidence type="ECO:0000313" key="7">
    <source>
        <dbReference type="EMBL" id="MFC4517590.1"/>
    </source>
</evidence>
<dbReference type="Pfam" id="PF00733">
    <property type="entry name" value="Asn_synthase"/>
    <property type="match status" value="1"/>
</dbReference>
<name>A0ABV9BTZ3_9ACTN</name>
<evidence type="ECO:0000256" key="2">
    <source>
        <dbReference type="ARBA" id="ARBA00012737"/>
    </source>
</evidence>
<evidence type="ECO:0000259" key="6">
    <source>
        <dbReference type="Pfam" id="PF00733"/>
    </source>
</evidence>
<feature type="compositionally biased region" description="Basic and acidic residues" evidence="5">
    <location>
        <begin position="483"/>
        <end position="495"/>
    </location>
</feature>
<proteinExistence type="predicted"/>
<comment type="pathway">
    <text evidence="1">Amino-acid biosynthesis; L-asparagine biosynthesis; L-asparagine from L-aspartate (L-Gln route): step 1/1.</text>
</comment>
<protein>
    <recommendedName>
        <fullName evidence="2">asparagine synthase (glutamine-hydrolyzing)</fullName>
        <ecNumber evidence="2">6.3.5.4</ecNumber>
    </recommendedName>
</protein>
<dbReference type="RefSeq" id="WP_417924150.1">
    <property type="nucleotide sequence ID" value="NZ_JBHSFS010000022.1"/>
</dbReference>
<dbReference type="InterPro" id="IPR014729">
    <property type="entry name" value="Rossmann-like_a/b/a_fold"/>
</dbReference>
<comment type="caution">
    <text evidence="7">The sequence shown here is derived from an EMBL/GenBank/DDBJ whole genome shotgun (WGS) entry which is preliminary data.</text>
</comment>
<evidence type="ECO:0000256" key="5">
    <source>
        <dbReference type="SAM" id="MobiDB-lite"/>
    </source>
</evidence>
<dbReference type="Proteomes" id="UP001595990">
    <property type="component" value="Unassembled WGS sequence"/>
</dbReference>
<dbReference type="EMBL" id="JBHSFS010000022">
    <property type="protein sequence ID" value="MFC4517590.1"/>
    <property type="molecule type" value="Genomic_DNA"/>
</dbReference>
<dbReference type="PANTHER" id="PTHR43284">
    <property type="entry name" value="ASPARAGINE SYNTHETASE (GLUTAMINE-HYDROLYZING)"/>
    <property type="match status" value="1"/>
</dbReference>